<dbReference type="GO" id="GO:0005886">
    <property type="term" value="C:plasma membrane"/>
    <property type="evidence" value="ECO:0007669"/>
    <property type="project" value="TreeGrafter"/>
</dbReference>
<keyword evidence="5" id="KW-0812">Transmembrane</keyword>
<organism evidence="7 8">
    <name type="scientific">Candidatus Vogelbacteria bacterium RIFOXYD1_FULL_46_19</name>
    <dbReference type="NCBI Taxonomy" id="1802439"/>
    <lineage>
        <taxon>Bacteria</taxon>
        <taxon>Candidatus Vogeliibacteriota</taxon>
    </lineage>
</organism>
<keyword evidence="5" id="KW-1133">Transmembrane helix</keyword>
<reference evidence="7 8" key="1">
    <citation type="journal article" date="2016" name="Nat. Commun.">
        <title>Thousands of microbial genomes shed light on interconnected biogeochemical processes in an aquifer system.</title>
        <authorList>
            <person name="Anantharaman K."/>
            <person name="Brown C.T."/>
            <person name="Hug L.A."/>
            <person name="Sharon I."/>
            <person name="Castelle C.J."/>
            <person name="Probst A.J."/>
            <person name="Thomas B.C."/>
            <person name="Singh A."/>
            <person name="Wilkins M.J."/>
            <person name="Karaoz U."/>
            <person name="Brodie E.L."/>
            <person name="Williams K.H."/>
            <person name="Hubbard S.S."/>
            <person name="Banfield J.F."/>
        </authorList>
    </citation>
    <scope>NUCLEOTIDE SEQUENCE [LARGE SCALE GENOMIC DNA]</scope>
</reference>
<dbReference type="EMBL" id="MHTK01000006">
    <property type="protein sequence ID" value="OHA59499.1"/>
    <property type="molecule type" value="Genomic_DNA"/>
</dbReference>
<evidence type="ECO:0000313" key="8">
    <source>
        <dbReference type="Proteomes" id="UP000177838"/>
    </source>
</evidence>
<accession>A0A1G2QHD7</accession>
<proteinExistence type="inferred from homology"/>
<evidence type="ECO:0000256" key="1">
    <source>
        <dbReference type="ARBA" id="ARBA00009369"/>
    </source>
</evidence>
<gene>
    <name evidence="7" type="ORF">A2589_01395</name>
</gene>
<dbReference type="InterPro" id="IPR042175">
    <property type="entry name" value="Cell/Rod_MreC_2"/>
</dbReference>
<evidence type="ECO:0000256" key="2">
    <source>
        <dbReference type="ARBA" id="ARBA00013855"/>
    </source>
</evidence>
<dbReference type="Gene3D" id="2.40.10.350">
    <property type="entry name" value="Rod shape-determining protein MreC, domain 2"/>
    <property type="match status" value="1"/>
</dbReference>
<protein>
    <recommendedName>
        <fullName evidence="2">Cell shape-determining protein MreC</fullName>
    </recommendedName>
    <alternativeName>
        <fullName evidence="4">Cell shape protein MreC</fullName>
    </alternativeName>
</protein>
<dbReference type="InterPro" id="IPR055342">
    <property type="entry name" value="MreC_beta-barrel_core"/>
</dbReference>
<dbReference type="InterPro" id="IPR042177">
    <property type="entry name" value="Cell/Rod_1"/>
</dbReference>
<evidence type="ECO:0000256" key="3">
    <source>
        <dbReference type="ARBA" id="ARBA00022960"/>
    </source>
</evidence>
<keyword evidence="3" id="KW-0133">Cell shape</keyword>
<feature type="domain" description="Rod shape-determining protein MreC beta-barrel core" evidence="6">
    <location>
        <begin position="156"/>
        <end position="276"/>
    </location>
</feature>
<comment type="caution">
    <text evidence="7">The sequence shown here is derived from an EMBL/GenBank/DDBJ whole genome shotgun (WGS) entry which is preliminary data.</text>
</comment>
<dbReference type="GO" id="GO:0008360">
    <property type="term" value="P:regulation of cell shape"/>
    <property type="evidence" value="ECO:0007669"/>
    <property type="project" value="UniProtKB-KW"/>
</dbReference>
<evidence type="ECO:0000259" key="6">
    <source>
        <dbReference type="Pfam" id="PF04085"/>
    </source>
</evidence>
<dbReference type="AlphaFoldDB" id="A0A1G2QHD7"/>
<evidence type="ECO:0000256" key="5">
    <source>
        <dbReference type="SAM" id="Phobius"/>
    </source>
</evidence>
<dbReference type="Proteomes" id="UP000177838">
    <property type="component" value="Unassembled WGS sequence"/>
</dbReference>
<sequence>MNYLLDKKTVYSNHRRPLSGLSKALWSLVIIVLLLGGGLLVRFLSGPTLAVVGPVRSGSASVFFGLADNFGFLSNRAKLLAENEALRKELGQAAAALTLLSAKQEELLALEQSLGRGQSEGVERMLVAKVLAHAGYLGYDTFMLDLGRENLGAGLSLDLGDPVLVEGGVLLGEIVQIGSRSSLARLYSSAGRQTRVMIGSDNVPAVATGRGGGNFLVSVPAGVKVVHNDIVRTVVGNREYVLGVVGGVESNEQTPFQQIYIKPPLNIYTLRFVSIYNESNNF</sequence>
<evidence type="ECO:0000313" key="7">
    <source>
        <dbReference type="EMBL" id="OHA59499.1"/>
    </source>
</evidence>
<evidence type="ECO:0000256" key="4">
    <source>
        <dbReference type="ARBA" id="ARBA00032089"/>
    </source>
</evidence>
<dbReference type="PANTHER" id="PTHR34138:SF1">
    <property type="entry name" value="CELL SHAPE-DETERMINING PROTEIN MREC"/>
    <property type="match status" value="1"/>
</dbReference>
<dbReference type="Gene3D" id="2.40.10.340">
    <property type="entry name" value="Rod shape-determining protein MreC, domain 1"/>
    <property type="match status" value="1"/>
</dbReference>
<dbReference type="Pfam" id="PF04085">
    <property type="entry name" value="MreC"/>
    <property type="match status" value="1"/>
</dbReference>
<dbReference type="InterPro" id="IPR007221">
    <property type="entry name" value="MreC"/>
</dbReference>
<dbReference type="PANTHER" id="PTHR34138">
    <property type="entry name" value="CELL SHAPE-DETERMINING PROTEIN MREC"/>
    <property type="match status" value="1"/>
</dbReference>
<feature type="transmembrane region" description="Helical" evidence="5">
    <location>
        <begin position="24"/>
        <end position="44"/>
    </location>
</feature>
<name>A0A1G2QHD7_9BACT</name>
<dbReference type="STRING" id="1802439.A2589_01395"/>
<keyword evidence="5" id="KW-0472">Membrane</keyword>
<comment type="similarity">
    <text evidence="1">Belongs to the MreC family.</text>
</comment>